<dbReference type="Proteomes" id="UP000050326">
    <property type="component" value="Unassembled WGS sequence"/>
</dbReference>
<evidence type="ECO:0000313" key="3">
    <source>
        <dbReference type="Proteomes" id="UP000050326"/>
    </source>
</evidence>
<feature type="transmembrane region" description="Helical" evidence="1">
    <location>
        <begin position="28"/>
        <end position="46"/>
    </location>
</feature>
<accession>A0A0P8Z0N8</accession>
<name>A0A0P8Z0N8_9CLOT</name>
<evidence type="ECO:0000313" key="2">
    <source>
        <dbReference type="EMBL" id="KPU45715.1"/>
    </source>
</evidence>
<keyword evidence="1" id="KW-0472">Membrane</keyword>
<keyword evidence="1" id="KW-1133">Transmembrane helix</keyword>
<evidence type="ECO:0008006" key="4">
    <source>
        <dbReference type="Google" id="ProtNLM"/>
    </source>
</evidence>
<organism evidence="2 3">
    <name type="scientific">Oxobacter pfennigii</name>
    <dbReference type="NCBI Taxonomy" id="36849"/>
    <lineage>
        <taxon>Bacteria</taxon>
        <taxon>Bacillati</taxon>
        <taxon>Bacillota</taxon>
        <taxon>Clostridia</taxon>
        <taxon>Eubacteriales</taxon>
        <taxon>Clostridiaceae</taxon>
        <taxon>Oxobacter</taxon>
    </lineage>
</organism>
<proteinExistence type="predicted"/>
<feature type="transmembrane region" description="Helical" evidence="1">
    <location>
        <begin position="122"/>
        <end position="140"/>
    </location>
</feature>
<dbReference type="RefSeq" id="WP_054874047.1">
    <property type="nucleotide sequence ID" value="NZ_LKET01000021.1"/>
</dbReference>
<feature type="transmembrane region" description="Helical" evidence="1">
    <location>
        <begin position="88"/>
        <end position="110"/>
    </location>
</feature>
<feature type="transmembrane region" description="Helical" evidence="1">
    <location>
        <begin position="6"/>
        <end position="21"/>
    </location>
</feature>
<feature type="transmembrane region" description="Helical" evidence="1">
    <location>
        <begin position="58"/>
        <end position="81"/>
    </location>
</feature>
<comment type="caution">
    <text evidence="2">The sequence shown here is derived from an EMBL/GenBank/DDBJ whole genome shotgun (WGS) entry which is preliminary data.</text>
</comment>
<dbReference type="AlphaFoldDB" id="A0A0P8Z0N8"/>
<protein>
    <recommendedName>
        <fullName evidence="4">Lycopene cyclase domain-containing protein</fullName>
    </recommendedName>
</protein>
<evidence type="ECO:0000256" key="1">
    <source>
        <dbReference type="SAM" id="Phobius"/>
    </source>
</evidence>
<sequence>MAQILLWVSMIAPWFILFFLDKKKLKRFLSAAFFTILLTSIFWQTAEVENWWDIKNNLFFLTTIPAFTYGFTPVITLLIFYFTFHNAWLFFGVNLVLDFIQGCIISPFVFEKLGYYQMNKMSNFGLFLLLYSFVPIIYLYQKWYDKE</sequence>
<reference evidence="2 3" key="1">
    <citation type="submission" date="2015-09" db="EMBL/GenBank/DDBJ databases">
        <title>Genome sequence of Oxobacter pfennigii DSM 3222.</title>
        <authorList>
            <person name="Poehlein A."/>
            <person name="Bengelsdorf F.R."/>
            <person name="Schiel-Bengelsdorf B."/>
            <person name="Duerre P."/>
            <person name="Daniel R."/>
        </authorList>
    </citation>
    <scope>NUCLEOTIDE SEQUENCE [LARGE SCALE GENOMIC DNA]</scope>
    <source>
        <strain evidence="2 3">DSM 3222</strain>
    </source>
</reference>
<dbReference type="OrthoDB" id="1683771at2"/>
<keyword evidence="1" id="KW-0812">Transmembrane</keyword>
<keyword evidence="3" id="KW-1185">Reference proteome</keyword>
<dbReference type="EMBL" id="LKET01000021">
    <property type="protein sequence ID" value="KPU45715.1"/>
    <property type="molecule type" value="Genomic_DNA"/>
</dbReference>
<gene>
    <name evidence="2" type="ORF">OXPF_09480</name>
</gene>